<dbReference type="Proteomes" id="UP000235682">
    <property type="component" value="Unassembled WGS sequence"/>
</dbReference>
<dbReference type="GO" id="GO:0008360">
    <property type="term" value="P:regulation of cell shape"/>
    <property type="evidence" value="ECO:0007669"/>
    <property type="project" value="UniProtKB-UniRule"/>
</dbReference>
<dbReference type="Gene3D" id="3.10.20.800">
    <property type="match status" value="1"/>
</dbReference>
<dbReference type="InterPro" id="IPR022029">
    <property type="entry name" value="YoaR-like_PG-bd"/>
</dbReference>
<dbReference type="UniPathway" id="UPA00219"/>
<dbReference type="PANTHER" id="PTHR30582:SF33">
    <property type="entry name" value="EXPORTED PROTEIN"/>
    <property type="match status" value="1"/>
</dbReference>
<keyword evidence="7" id="KW-1133">Transmembrane helix</keyword>
<feature type="domain" description="L,D-TPase catalytic" evidence="8">
    <location>
        <begin position="335"/>
        <end position="459"/>
    </location>
</feature>
<dbReference type="GO" id="GO:0005576">
    <property type="term" value="C:extracellular region"/>
    <property type="evidence" value="ECO:0007669"/>
    <property type="project" value="TreeGrafter"/>
</dbReference>
<dbReference type="InterPro" id="IPR050979">
    <property type="entry name" value="LD-transpeptidase"/>
</dbReference>
<evidence type="ECO:0000256" key="7">
    <source>
        <dbReference type="SAM" id="Phobius"/>
    </source>
</evidence>
<feature type="active site" description="Proton donor/acceptor" evidence="6">
    <location>
        <position position="414"/>
    </location>
</feature>
<dbReference type="GO" id="GO:0071972">
    <property type="term" value="F:peptidoglycan L,D-transpeptidase activity"/>
    <property type="evidence" value="ECO:0007669"/>
    <property type="project" value="TreeGrafter"/>
</dbReference>
<keyword evidence="7" id="KW-0812">Transmembrane</keyword>
<dbReference type="InterPro" id="IPR038054">
    <property type="entry name" value="LD_TPept-like_central_sf"/>
</dbReference>
<organism evidence="9 10">
    <name type="scientific">Dolosicoccus paucivorans</name>
    <dbReference type="NCBI Taxonomy" id="84521"/>
    <lineage>
        <taxon>Bacteria</taxon>
        <taxon>Bacillati</taxon>
        <taxon>Bacillota</taxon>
        <taxon>Bacilli</taxon>
        <taxon>Lactobacillales</taxon>
        <taxon>Aerococcaceae</taxon>
        <taxon>Dolosicoccus</taxon>
    </lineage>
</organism>
<dbReference type="Gene3D" id="2.40.440.10">
    <property type="entry name" value="L,D-transpeptidase catalytic domain-like"/>
    <property type="match status" value="1"/>
</dbReference>
<dbReference type="Pfam" id="PF03734">
    <property type="entry name" value="YkuD"/>
    <property type="match status" value="1"/>
</dbReference>
<keyword evidence="3 6" id="KW-0133">Cell shape</keyword>
<dbReference type="OrthoDB" id="3176960at2"/>
<dbReference type="CDD" id="cd16913">
    <property type="entry name" value="YkuD_like"/>
    <property type="match status" value="1"/>
</dbReference>
<evidence type="ECO:0000313" key="9">
    <source>
        <dbReference type="EMBL" id="PMC58275.1"/>
    </source>
</evidence>
<name>A0A1G8M7D2_9LACT</name>
<keyword evidence="7" id="KW-0472">Membrane</keyword>
<evidence type="ECO:0000256" key="3">
    <source>
        <dbReference type="ARBA" id="ARBA00022960"/>
    </source>
</evidence>
<feature type="active site" description="Nucleophile" evidence="6">
    <location>
        <position position="435"/>
    </location>
</feature>
<dbReference type="AlphaFoldDB" id="A0A1G8M7D2"/>
<evidence type="ECO:0000313" key="10">
    <source>
        <dbReference type="Proteomes" id="UP000235682"/>
    </source>
</evidence>
<keyword evidence="2" id="KW-0808">Transferase</keyword>
<dbReference type="STRING" id="84521.SAMN04487994_10293"/>
<evidence type="ECO:0000256" key="1">
    <source>
        <dbReference type="ARBA" id="ARBA00004752"/>
    </source>
</evidence>
<keyword evidence="4 6" id="KW-0573">Peptidoglycan synthesis</keyword>
<evidence type="ECO:0000256" key="2">
    <source>
        <dbReference type="ARBA" id="ARBA00022679"/>
    </source>
</evidence>
<dbReference type="SUPFAM" id="SSF141523">
    <property type="entry name" value="L,D-transpeptidase catalytic domain-like"/>
    <property type="match status" value="1"/>
</dbReference>
<dbReference type="PANTHER" id="PTHR30582">
    <property type="entry name" value="L,D-TRANSPEPTIDASE"/>
    <property type="match status" value="1"/>
</dbReference>
<protein>
    <recommendedName>
        <fullName evidence="8">L,D-TPase catalytic domain-containing protein</fullName>
    </recommendedName>
</protein>
<dbReference type="Pfam" id="PF12229">
    <property type="entry name" value="PG_binding_4"/>
    <property type="match status" value="1"/>
</dbReference>
<dbReference type="PROSITE" id="PS52029">
    <property type="entry name" value="LD_TPASE"/>
    <property type="match status" value="1"/>
</dbReference>
<accession>A0A1G8M7D2</accession>
<dbReference type="RefSeq" id="WP_092085580.1">
    <property type="nucleotide sequence ID" value="NZ_FNEL01000029.1"/>
</dbReference>
<dbReference type="GO" id="GO:0018104">
    <property type="term" value="P:peptidoglycan-protein cross-linking"/>
    <property type="evidence" value="ECO:0007669"/>
    <property type="project" value="TreeGrafter"/>
</dbReference>
<evidence type="ECO:0000256" key="6">
    <source>
        <dbReference type="PROSITE-ProRule" id="PRU01373"/>
    </source>
</evidence>
<feature type="transmembrane region" description="Helical" evidence="7">
    <location>
        <begin position="7"/>
        <end position="27"/>
    </location>
</feature>
<reference evidence="9 10" key="1">
    <citation type="submission" date="2017-09" db="EMBL/GenBank/DDBJ databases">
        <title>Bacterial strain isolated from the female urinary microbiota.</title>
        <authorList>
            <person name="Thomas-White K."/>
            <person name="Kumar N."/>
            <person name="Forster S."/>
            <person name="Putonti C."/>
            <person name="Lawley T."/>
            <person name="Wolfe A.J."/>
        </authorList>
    </citation>
    <scope>NUCLEOTIDE SEQUENCE [LARGE SCALE GENOMIC DNA]</scope>
    <source>
        <strain evidence="9 10">UMB0852</strain>
    </source>
</reference>
<comment type="pathway">
    <text evidence="1 6">Cell wall biogenesis; peptidoglycan biosynthesis.</text>
</comment>
<dbReference type="SUPFAM" id="SSF143985">
    <property type="entry name" value="L,D-transpeptidase pre-catalytic domain-like"/>
    <property type="match status" value="1"/>
</dbReference>
<dbReference type="EMBL" id="PNHE01000018">
    <property type="protein sequence ID" value="PMC58275.1"/>
    <property type="molecule type" value="Genomic_DNA"/>
</dbReference>
<proteinExistence type="predicted"/>
<sequence>MKKKIGISILVVILLLVAGYFAGVGYYSNRFQANTHFGSMDISHLTLDEAQNKITSDLNEQTIKLVENGQEIGSFKLGEAGVEANTKEVLERLYLQQDPRRWPLELFHTTNYDNVLLETVQIDEEQLKNSLEQIGFYDVERTPSQDASIEYAPGRGYYVEKEKQGNELDYDEVHDLILEGIQQGEDTLEINQAYQKPAITEEDESIKTVMDQIESYENTKITLQIQDHDVTIPKEEIAEFIVFDGGNQITIDQEAVQEYVRSLNDQYATFGKSRTFESTLRGTVEVPAGTLGWSIDSEEEAAQIVQDLQKGEDVKREPYIVGTGYSGDGNDIGNSYVEVDMANQMMFVYKNGEIVVETPIVTGQPGTDTVPGAYAAWDKETPADLKGYNPRTGRDYVQPVDFWIPFDDTGQGIHDANWQSTFGENAYMQSGSLGCINTPPGVMAEVFEQVEIGMPVIVFE</sequence>
<evidence type="ECO:0000256" key="4">
    <source>
        <dbReference type="ARBA" id="ARBA00022984"/>
    </source>
</evidence>
<dbReference type="InterPro" id="IPR038063">
    <property type="entry name" value="Transpep_catalytic_dom"/>
</dbReference>
<dbReference type="GO" id="GO:0071555">
    <property type="term" value="P:cell wall organization"/>
    <property type="evidence" value="ECO:0007669"/>
    <property type="project" value="UniProtKB-UniRule"/>
</dbReference>
<evidence type="ECO:0000256" key="5">
    <source>
        <dbReference type="ARBA" id="ARBA00023316"/>
    </source>
</evidence>
<dbReference type="InterPro" id="IPR005490">
    <property type="entry name" value="LD_TPept_cat_dom"/>
</dbReference>
<keyword evidence="5 6" id="KW-0961">Cell wall biogenesis/degradation</keyword>
<keyword evidence="10" id="KW-1185">Reference proteome</keyword>
<evidence type="ECO:0000259" key="8">
    <source>
        <dbReference type="PROSITE" id="PS52029"/>
    </source>
</evidence>
<gene>
    <name evidence="9" type="ORF">CJ205_04995</name>
</gene>
<dbReference type="GO" id="GO:0016740">
    <property type="term" value="F:transferase activity"/>
    <property type="evidence" value="ECO:0007669"/>
    <property type="project" value="UniProtKB-KW"/>
</dbReference>
<comment type="caution">
    <text evidence="9">The sequence shown here is derived from an EMBL/GenBank/DDBJ whole genome shotgun (WGS) entry which is preliminary data.</text>
</comment>